<evidence type="ECO:0000313" key="4">
    <source>
        <dbReference type="Proteomes" id="UP000051574"/>
    </source>
</evidence>
<evidence type="ECO:0000259" key="2">
    <source>
        <dbReference type="PROSITE" id="PS50174"/>
    </source>
</evidence>
<sequence>MSMLAERRQKQRWSLNPRGKLWLEDKNAFGQKMLEKMGWKHGKGLGANEDGRTESLHVTYKNDNKGMGYKEIEGWTSHEDDFSSLLKTLNQNNIEESQNTKITSLEKKVQNSRARINYHKFTKAKDLSQYSEKDLANIFGKKSLKQTPNVEEKPFENVETDNHNPLLMNKGSMLDYFKKKLPNFGKSSLEKDESDCENARIGFGFAQDHNENHKKKKRSYTDTLSSNEGSFDEPSKKKKVKTSNANETFVSYLYQDDYQVNQVDENEEKSPLEREGRKKKKSKQKNKEDTNNVEENQNSATEEYKEKKSKSNIEDFHDDKQTNDISIDVNSKSKKKKQKNLNLTEKNETGTENQIISNESIQNDEEQPSIDKKQKKSKKKHKES</sequence>
<name>A0A0T6AZT8_9SCAR</name>
<organism evidence="3 4">
    <name type="scientific">Oryctes borbonicus</name>
    <dbReference type="NCBI Taxonomy" id="1629725"/>
    <lineage>
        <taxon>Eukaryota</taxon>
        <taxon>Metazoa</taxon>
        <taxon>Ecdysozoa</taxon>
        <taxon>Arthropoda</taxon>
        <taxon>Hexapoda</taxon>
        <taxon>Insecta</taxon>
        <taxon>Pterygota</taxon>
        <taxon>Neoptera</taxon>
        <taxon>Endopterygota</taxon>
        <taxon>Coleoptera</taxon>
        <taxon>Polyphaga</taxon>
        <taxon>Scarabaeiformia</taxon>
        <taxon>Scarabaeidae</taxon>
        <taxon>Dynastinae</taxon>
        <taxon>Oryctes</taxon>
    </lineage>
</organism>
<dbReference type="GO" id="GO:0003676">
    <property type="term" value="F:nucleic acid binding"/>
    <property type="evidence" value="ECO:0007669"/>
    <property type="project" value="InterPro"/>
</dbReference>
<dbReference type="InterPro" id="IPR000467">
    <property type="entry name" value="G_patch_dom"/>
</dbReference>
<feature type="compositionally biased region" description="Basic and acidic residues" evidence="1">
    <location>
        <begin position="302"/>
        <end position="322"/>
    </location>
</feature>
<dbReference type="Pfam" id="PF01585">
    <property type="entry name" value="G-patch"/>
    <property type="match status" value="1"/>
</dbReference>
<dbReference type="Proteomes" id="UP000051574">
    <property type="component" value="Unassembled WGS sequence"/>
</dbReference>
<dbReference type="PROSITE" id="PS50174">
    <property type="entry name" value="G_PATCH"/>
    <property type="match status" value="1"/>
</dbReference>
<keyword evidence="4" id="KW-1185">Reference proteome</keyword>
<feature type="domain" description="G-patch" evidence="2">
    <location>
        <begin position="26"/>
        <end position="72"/>
    </location>
</feature>
<comment type="caution">
    <text evidence="3">The sequence shown here is derived from an EMBL/GenBank/DDBJ whole genome shotgun (WGS) entry which is preliminary data.</text>
</comment>
<feature type="non-terminal residue" evidence="3">
    <location>
        <position position="384"/>
    </location>
</feature>
<reference evidence="3 4" key="1">
    <citation type="submission" date="2015-09" db="EMBL/GenBank/DDBJ databases">
        <title>Draft genome of the scarab beetle Oryctes borbonicus.</title>
        <authorList>
            <person name="Meyer J.M."/>
            <person name="Markov G.V."/>
            <person name="Baskaran P."/>
            <person name="Herrmann M."/>
            <person name="Sommer R.J."/>
            <person name="Roedelsperger C."/>
        </authorList>
    </citation>
    <scope>NUCLEOTIDE SEQUENCE [LARGE SCALE GENOMIC DNA]</scope>
    <source>
        <strain evidence="3">OB123</strain>
        <tissue evidence="3">Whole animal</tissue>
    </source>
</reference>
<protein>
    <recommendedName>
        <fullName evidence="2">G-patch domain-containing protein</fullName>
    </recommendedName>
</protein>
<dbReference type="EMBL" id="LJIG01022476">
    <property type="protein sequence ID" value="KRT80373.1"/>
    <property type="molecule type" value="Genomic_DNA"/>
</dbReference>
<dbReference type="GO" id="GO:0010521">
    <property type="term" value="F:telomerase inhibitor activity"/>
    <property type="evidence" value="ECO:0007669"/>
    <property type="project" value="TreeGrafter"/>
</dbReference>
<evidence type="ECO:0000313" key="3">
    <source>
        <dbReference type="EMBL" id="KRT80373.1"/>
    </source>
</evidence>
<feature type="compositionally biased region" description="Basic residues" evidence="1">
    <location>
        <begin position="373"/>
        <end position="384"/>
    </location>
</feature>
<dbReference type="SMART" id="SM00443">
    <property type="entry name" value="G_patch"/>
    <property type="match status" value="1"/>
</dbReference>
<dbReference type="PANTHER" id="PTHR23149">
    <property type="entry name" value="G PATCH DOMAIN CONTAINING PROTEIN"/>
    <property type="match status" value="1"/>
</dbReference>
<accession>A0A0T6AZT8</accession>
<dbReference type="AlphaFoldDB" id="A0A0T6AZT8"/>
<dbReference type="InterPro" id="IPR050656">
    <property type="entry name" value="PINX1"/>
</dbReference>
<feature type="compositionally biased region" description="Polar residues" evidence="1">
    <location>
        <begin position="350"/>
        <end position="361"/>
    </location>
</feature>
<gene>
    <name evidence="3" type="ORF">AMK59_8727</name>
</gene>
<dbReference type="PANTHER" id="PTHR23149:SF27">
    <property type="entry name" value="PIN2_TERF1-INTERACTING TELOMERASE INHIBITOR 1"/>
    <property type="match status" value="1"/>
</dbReference>
<evidence type="ECO:0000256" key="1">
    <source>
        <dbReference type="SAM" id="MobiDB-lite"/>
    </source>
</evidence>
<proteinExistence type="predicted"/>
<feature type="region of interest" description="Disordered" evidence="1">
    <location>
        <begin position="207"/>
        <end position="384"/>
    </location>
</feature>
<dbReference type="OrthoDB" id="29523at2759"/>
<dbReference type="GO" id="GO:0005730">
    <property type="term" value="C:nucleolus"/>
    <property type="evidence" value="ECO:0007669"/>
    <property type="project" value="TreeGrafter"/>
</dbReference>